<accession>A0A940YCN5</accession>
<organism evidence="1 2">
    <name type="scientific">Ideonella alba</name>
    <dbReference type="NCBI Taxonomy" id="2824118"/>
    <lineage>
        <taxon>Bacteria</taxon>
        <taxon>Pseudomonadati</taxon>
        <taxon>Pseudomonadota</taxon>
        <taxon>Betaproteobacteria</taxon>
        <taxon>Burkholderiales</taxon>
        <taxon>Sphaerotilaceae</taxon>
        <taxon>Ideonella</taxon>
    </lineage>
</organism>
<evidence type="ECO:0000313" key="1">
    <source>
        <dbReference type="EMBL" id="MBQ0932721.1"/>
    </source>
</evidence>
<gene>
    <name evidence="1" type="ORF">KAK03_19755</name>
</gene>
<name>A0A940YCN5_9BURK</name>
<dbReference type="RefSeq" id="WP_210856431.1">
    <property type="nucleotide sequence ID" value="NZ_JAGQDD010000019.1"/>
</dbReference>
<keyword evidence="2" id="KW-1185">Reference proteome</keyword>
<reference evidence="1 2" key="1">
    <citation type="submission" date="2021-04" db="EMBL/GenBank/DDBJ databases">
        <title>The genome sequence of Ideonella sp. 3Y2.</title>
        <authorList>
            <person name="Liu Y."/>
        </authorList>
    </citation>
    <scope>NUCLEOTIDE SEQUENCE [LARGE SCALE GENOMIC DNA]</scope>
    <source>
        <strain evidence="1 2">3Y2</strain>
    </source>
</reference>
<proteinExistence type="predicted"/>
<dbReference type="AlphaFoldDB" id="A0A940YCN5"/>
<sequence>MNHDSPDPGQCSVARPIIALLAALSWHAGTLAQSSAEPQLIDVIGVKAPLDYPYAKAHAAALKVREQSGGTVALSARLRDRAPPSAPPLRVTLEWDETVLRLPLDSLGRFVIPIDPQALQHNAVMTANRARKSVALDIDLVPVWHHPELRPADVRSIVEGGRAARASLLPWYARWITPTVNALRVCHVHARSGFEWLRPDSAAQTLTSTRSQDEFGREAWCIELDGVRDPLPEDAQLRLPPDSTLELTGSLI</sequence>
<evidence type="ECO:0000313" key="2">
    <source>
        <dbReference type="Proteomes" id="UP000676246"/>
    </source>
</evidence>
<dbReference type="Proteomes" id="UP000676246">
    <property type="component" value="Unassembled WGS sequence"/>
</dbReference>
<comment type="caution">
    <text evidence="1">The sequence shown here is derived from an EMBL/GenBank/DDBJ whole genome shotgun (WGS) entry which is preliminary data.</text>
</comment>
<protein>
    <submittedName>
        <fullName evidence="1">Uncharacterized protein</fullName>
    </submittedName>
</protein>
<dbReference type="EMBL" id="JAGQDD010000019">
    <property type="protein sequence ID" value="MBQ0932721.1"/>
    <property type="molecule type" value="Genomic_DNA"/>
</dbReference>